<sequence length="69" mass="7609">MILRLVHFLWLQLASSYKNNCINPASRPVILAIACCLRLSNLNLDTQIHHTAFGPAGAFEGEARGLFLS</sequence>
<reference evidence="2 3" key="1">
    <citation type="submission" date="2016-11" db="EMBL/GenBank/DDBJ databases">
        <authorList>
            <person name="Jaros S."/>
            <person name="Januszkiewicz K."/>
            <person name="Wedrychowicz H."/>
        </authorList>
    </citation>
    <scope>NUCLEOTIDE SEQUENCE [LARGE SCALE GENOMIC DNA]</scope>
</reference>
<proteinExistence type="predicted"/>
<evidence type="ECO:0000313" key="2">
    <source>
        <dbReference type="EMBL" id="SGY56495.1"/>
    </source>
</evidence>
<keyword evidence="3" id="KW-1185">Reference proteome</keyword>
<evidence type="ECO:0000313" key="3">
    <source>
        <dbReference type="Proteomes" id="UP000249464"/>
    </source>
</evidence>
<organism evidence="2 3">
    <name type="scientific">Microbotryum silenes-dioicae</name>
    <dbReference type="NCBI Taxonomy" id="796604"/>
    <lineage>
        <taxon>Eukaryota</taxon>
        <taxon>Fungi</taxon>
        <taxon>Dikarya</taxon>
        <taxon>Basidiomycota</taxon>
        <taxon>Pucciniomycotina</taxon>
        <taxon>Microbotryomycetes</taxon>
        <taxon>Microbotryales</taxon>
        <taxon>Microbotryaceae</taxon>
        <taxon>Microbotryum</taxon>
    </lineage>
</organism>
<dbReference type="AlphaFoldDB" id="A0A2X0M636"/>
<evidence type="ECO:0000256" key="1">
    <source>
        <dbReference type="SAM" id="SignalP"/>
    </source>
</evidence>
<keyword evidence="1" id="KW-0732">Signal</keyword>
<dbReference type="Proteomes" id="UP000249464">
    <property type="component" value="Unassembled WGS sequence"/>
</dbReference>
<name>A0A2X0M636_9BASI</name>
<protein>
    <submittedName>
        <fullName evidence="2">BQ5605_C006g04139 protein</fullName>
    </submittedName>
</protein>
<dbReference type="EMBL" id="FQNC01000044">
    <property type="protein sequence ID" value="SGY56495.1"/>
    <property type="molecule type" value="Genomic_DNA"/>
</dbReference>
<feature type="signal peptide" evidence="1">
    <location>
        <begin position="1"/>
        <end position="16"/>
    </location>
</feature>
<feature type="chain" id="PRO_5016182046" evidence="1">
    <location>
        <begin position="17"/>
        <end position="69"/>
    </location>
</feature>
<gene>
    <name evidence="2" type="primary">BQ5605_C006g04139</name>
    <name evidence="2" type="ORF">BQ5605_C006G04139</name>
</gene>
<accession>A0A2X0M636</accession>